<dbReference type="InterPro" id="IPR018490">
    <property type="entry name" value="cNMP-bd_dom_sf"/>
</dbReference>
<name>A0ABV0BVC7_9SPHI</name>
<dbReference type="InterPro" id="IPR036388">
    <property type="entry name" value="WH-like_DNA-bd_sf"/>
</dbReference>
<dbReference type="SUPFAM" id="SSF51206">
    <property type="entry name" value="cAMP-binding domain-like"/>
    <property type="match status" value="1"/>
</dbReference>
<feature type="domain" description="Cyclic nucleotide-binding" evidence="4">
    <location>
        <begin position="14"/>
        <end position="117"/>
    </location>
</feature>
<evidence type="ECO:0000259" key="5">
    <source>
        <dbReference type="PROSITE" id="PS51063"/>
    </source>
</evidence>
<dbReference type="PROSITE" id="PS51063">
    <property type="entry name" value="HTH_CRP_2"/>
    <property type="match status" value="1"/>
</dbReference>
<dbReference type="PROSITE" id="PS50042">
    <property type="entry name" value="CNMP_BINDING_3"/>
    <property type="match status" value="1"/>
</dbReference>
<dbReference type="InterPro" id="IPR014710">
    <property type="entry name" value="RmlC-like_jellyroll"/>
</dbReference>
<comment type="caution">
    <text evidence="6">The sequence shown here is derived from an EMBL/GenBank/DDBJ whole genome shotgun (WGS) entry which is preliminary data.</text>
</comment>
<dbReference type="Gene3D" id="1.10.10.10">
    <property type="entry name" value="Winged helix-like DNA-binding domain superfamily/Winged helix DNA-binding domain"/>
    <property type="match status" value="1"/>
</dbReference>
<sequence length="189" mass="21803">MNAIKDKLRAHIEKFLSLSDAEISSIFDHFTFQEFKKNELIIAEGQPVKHVYFVLSGLVKLTYTDSDAKQHLISFAMEDWWETDFVAFYSQSRATLALKCIENTQTLCLTLENFEKLCAQMQKMEHFFLKKSIAGHIGSQQRILSFLTSSAKERYEQIIKSQPSLIQRIPKTLLASYLGVSRETLSRIL</sequence>
<dbReference type="InterPro" id="IPR012318">
    <property type="entry name" value="HTH_CRP"/>
</dbReference>
<keyword evidence="1" id="KW-0805">Transcription regulation</keyword>
<dbReference type="Gene3D" id="2.60.120.10">
    <property type="entry name" value="Jelly Rolls"/>
    <property type="match status" value="1"/>
</dbReference>
<dbReference type="Proteomes" id="UP001409291">
    <property type="component" value="Unassembled WGS sequence"/>
</dbReference>
<accession>A0ABV0BVC7</accession>
<evidence type="ECO:0000313" key="6">
    <source>
        <dbReference type="EMBL" id="MEN5378740.1"/>
    </source>
</evidence>
<evidence type="ECO:0000256" key="1">
    <source>
        <dbReference type="ARBA" id="ARBA00023015"/>
    </source>
</evidence>
<proteinExistence type="predicted"/>
<evidence type="ECO:0000256" key="2">
    <source>
        <dbReference type="ARBA" id="ARBA00023125"/>
    </source>
</evidence>
<keyword evidence="2" id="KW-0238">DNA-binding</keyword>
<organism evidence="6 7">
    <name type="scientific">Sphingobacterium kitahiroshimense</name>
    <dbReference type="NCBI Taxonomy" id="470446"/>
    <lineage>
        <taxon>Bacteria</taxon>
        <taxon>Pseudomonadati</taxon>
        <taxon>Bacteroidota</taxon>
        <taxon>Sphingobacteriia</taxon>
        <taxon>Sphingobacteriales</taxon>
        <taxon>Sphingobacteriaceae</taxon>
        <taxon>Sphingobacterium</taxon>
    </lineage>
</organism>
<keyword evidence="7" id="KW-1185">Reference proteome</keyword>
<feature type="domain" description="HTH crp-type" evidence="5">
    <location>
        <begin position="137"/>
        <end position="189"/>
    </location>
</feature>
<protein>
    <submittedName>
        <fullName evidence="6">Crp/Fnr family transcriptional regulator</fullName>
    </submittedName>
</protein>
<dbReference type="InterPro" id="IPR000595">
    <property type="entry name" value="cNMP-bd_dom"/>
</dbReference>
<gene>
    <name evidence="6" type="ORF">ABE541_15865</name>
</gene>
<dbReference type="Pfam" id="PF00027">
    <property type="entry name" value="cNMP_binding"/>
    <property type="match status" value="1"/>
</dbReference>
<dbReference type="EMBL" id="JBDJNQ010000007">
    <property type="protein sequence ID" value="MEN5378740.1"/>
    <property type="molecule type" value="Genomic_DNA"/>
</dbReference>
<reference evidence="6 7" key="1">
    <citation type="submission" date="2024-04" db="EMBL/GenBank/DDBJ databases">
        <title>WGS of bacteria from Torrens River.</title>
        <authorList>
            <person name="Wyrsch E.R."/>
            <person name="Drigo B."/>
        </authorList>
    </citation>
    <scope>NUCLEOTIDE SEQUENCE [LARGE SCALE GENOMIC DNA]</scope>
    <source>
        <strain evidence="6 7">TWI391</strain>
    </source>
</reference>
<evidence type="ECO:0000259" key="4">
    <source>
        <dbReference type="PROSITE" id="PS50042"/>
    </source>
</evidence>
<evidence type="ECO:0000256" key="3">
    <source>
        <dbReference type="ARBA" id="ARBA00023163"/>
    </source>
</evidence>
<evidence type="ECO:0000313" key="7">
    <source>
        <dbReference type="Proteomes" id="UP001409291"/>
    </source>
</evidence>
<dbReference type="RefSeq" id="WP_346581652.1">
    <property type="nucleotide sequence ID" value="NZ_JBDJNQ010000007.1"/>
</dbReference>
<keyword evidence="3" id="KW-0804">Transcription</keyword>
<dbReference type="CDD" id="cd00038">
    <property type="entry name" value="CAP_ED"/>
    <property type="match status" value="1"/>
</dbReference>
<dbReference type="SMART" id="SM00100">
    <property type="entry name" value="cNMP"/>
    <property type="match status" value="1"/>
</dbReference>